<evidence type="ECO:0000313" key="2">
    <source>
        <dbReference type="EMBL" id="RUS66374.1"/>
    </source>
</evidence>
<dbReference type="Proteomes" id="UP000286947">
    <property type="component" value="Unassembled WGS sequence"/>
</dbReference>
<comment type="caution">
    <text evidence="2">The sequence shown here is derived from an EMBL/GenBank/DDBJ whole genome shotgun (WGS) entry which is preliminary data.</text>
</comment>
<proteinExistence type="predicted"/>
<accession>A0A433SCL3</accession>
<protein>
    <submittedName>
        <fullName evidence="2">Uncharacterized protein</fullName>
    </submittedName>
</protein>
<evidence type="ECO:0000256" key="1">
    <source>
        <dbReference type="SAM" id="SignalP"/>
    </source>
</evidence>
<dbReference type="AlphaFoldDB" id="A0A433SCL3"/>
<dbReference type="RefSeq" id="WP_126980279.1">
    <property type="nucleotide sequence ID" value="NZ_PQSP01000005.1"/>
</dbReference>
<dbReference type="PROSITE" id="PS51257">
    <property type="entry name" value="PROKAR_LIPOPROTEIN"/>
    <property type="match status" value="1"/>
</dbReference>
<dbReference type="EMBL" id="PQSP01000005">
    <property type="protein sequence ID" value="RUS66374.1"/>
    <property type="molecule type" value="Genomic_DNA"/>
</dbReference>
<evidence type="ECO:0000313" key="3">
    <source>
        <dbReference type="Proteomes" id="UP000286947"/>
    </source>
</evidence>
<organism evidence="2 3">
    <name type="scientific">Saezia sanguinis</name>
    <dbReference type="NCBI Taxonomy" id="1965230"/>
    <lineage>
        <taxon>Bacteria</taxon>
        <taxon>Pseudomonadati</taxon>
        <taxon>Pseudomonadota</taxon>
        <taxon>Betaproteobacteria</taxon>
        <taxon>Burkholderiales</taxon>
        <taxon>Saeziaceae</taxon>
        <taxon>Saezia</taxon>
    </lineage>
</organism>
<feature type="chain" id="PRO_5019134322" evidence="1">
    <location>
        <begin position="28"/>
        <end position="155"/>
    </location>
</feature>
<keyword evidence="3" id="KW-1185">Reference proteome</keyword>
<gene>
    <name evidence="2" type="ORF">CUZ56_02100</name>
</gene>
<feature type="signal peptide" evidence="1">
    <location>
        <begin position="1"/>
        <end position="27"/>
    </location>
</feature>
<keyword evidence="1" id="KW-0732">Signal</keyword>
<name>A0A433SCL3_9BURK</name>
<reference evidence="2 3" key="1">
    <citation type="submission" date="2018-01" db="EMBL/GenBank/DDBJ databases">
        <title>Saezia sanguinis gen. nov., sp. nov., in the order Burkholderiales isolated from human blood.</title>
        <authorList>
            <person name="Medina-Pascual M.J."/>
            <person name="Valdezate S."/>
            <person name="Monzon S."/>
            <person name="Cuesta I."/>
            <person name="Carrasco G."/>
            <person name="Villalon P."/>
            <person name="Saez-Nieto J.A."/>
        </authorList>
    </citation>
    <scope>NUCLEOTIDE SEQUENCE [LARGE SCALE GENOMIC DNA]</scope>
    <source>
        <strain evidence="2 3">CNM695-12</strain>
    </source>
</reference>
<sequence precursor="true">MRIKSMFFGILAGGVLLLSLAACQINANMSPLQTQLAALSGHYVWNSQEKMYAYTNPSGLDEIAQAYDLETLLPQLVSCMDNATPTQSTLNHEAVPLGVLCYQTITLLVYHEEVNEGGDLLDWPGYIHLPASPADLKAAQEAWRKVISEKNYVVQ</sequence>